<dbReference type="Gene3D" id="3.40.390.30">
    <property type="entry name" value="Metalloproteases ('zincins'), catalytic domain"/>
    <property type="match status" value="1"/>
</dbReference>
<keyword evidence="3 7" id="KW-0479">Metal-binding</keyword>
<evidence type="ECO:0000256" key="4">
    <source>
        <dbReference type="ARBA" id="ARBA00022759"/>
    </source>
</evidence>
<feature type="binding site" evidence="7">
    <location>
        <position position="122"/>
    </location>
    <ligand>
        <name>Zn(2+)</name>
        <dbReference type="ChEBI" id="CHEBI:29105"/>
        <note>catalytic</note>
    </ligand>
</feature>
<evidence type="ECO:0000256" key="6">
    <source>
        <dbReference type="ARBA" id="ARBA00022833"/>
    </source>
</evidence>
<gene>
    <name evidence="7 8" type="primary">ybeY</name>
    <name evidence="8" type="ORF">JZM60_15980</name>
</gene>
<dbReference type="PANTHER" id="PTHR46986">
    <property type="entry name" value="ENDORIBONUCLEASE YBEY, CHLOROPLASTIC"/>
    <property type="match status" value="1"/>
</dbReference>
<name>A0ABX7Q2F8_9BACT</name>
<dbReference type="InterPro" id="IPR002036">
    <property type="entry name" value="YbeY"/>
</dbReference>
<accession>A0ABX7Q2F8</accession>
<evidence type="ECO:0000256" key="2">
    <source>
        <dbReference type="ARBA" id="ARBA00022722"/>
    </source>
</evidence>
<keyword evidence="9" id="KW-1185">Reference proteome</keyword>
<comment type="function">
    <text evidence="7">Single strand-specific metallo-endoribonuclease involved in late-stage 70S ribosome quality control and in maturation of the 3' terminus of the 16S rRNA.</text>
</comment>
<keyword evidence="4 7" id="KW-0255">Endonuclease</keyword>
<keyword evidence="2 7" id="KW-0540">Nuclease</keyword>
<evidence type="ECO:0000256" key="5">
    <source>
        <dbReference type="ARBA" id="ARBA00022801"/>
    </source>
</evidence>
<keyword evidence="5 7" id="KW-0378">Hydrolase</keyword>
<evidence type="ECO:0000256" key="3">
    <source>
        <dbReference type="ARBA" id="ARBA00022723"/>
    </source>
</evidence>
<dbReference type="Pfam" id="PF02130">
    <property type="entry name" value="YbeY"/>
    <property type="match status" value="1"/>
</dbReference>
<keyword evidence="7" id="KW-0690">Ribosome biogenesis</keyword>
<comment type="subcellular location">
    <subcellularLocation>
        <location evidence="7">Cytoplasm</location>
    </subcellularLocation>
</comment>
<dbReference type="InterPro" id="IPR023091">
    <property type="entry name" value="MetalPrtase_cat_dom_sf_prd"/>
</dbReference>
<keyword evidence="7" id="KW-0963">Cytoplasm</keyword>
<dbReference type="EC" id="3.1.-.-" evidence="7"/>
<dbReference type="SUPFAM" id="SSF55486">
    <property type="entry name" value="Metalloproteases ('zincins'), catalytic domain"/>
    <property type="match status" value="1"/>
</dbReference>
<sequence length="150" mass="16809">MKVTISNRQRRNPIGTPNLRKVAERILSALGYPDSELSVVITGDRGIRRVNRDYLDKDRPTNVISFAMNEGEFGGINPGMLGDVIISADTAAREAEEGGIPFWSRLCFLMLHGILHIVGYDHERSGEAEARRMEAKEREIFALLEREGLV</sequence>
<organism evidence="8 9">
    <name type="scientific">Geobacter benzoatilyticus</name>
    <dbReference type="NCBI Taxonomy" id="2815309"/>
    <lineage>
        <taxon>Bacteria</taxon>
        <taxon>Pseudomonadati</taxon>
        <taxon>Thermodesulfobacteriota</taxon>
        <taxon>Desulfuromonadia</taxon>
        <taxon>Geobacterales</taxon>
        <taxon>Geobacteraceae</taxon>
        <taxon>Geobacter</taxon>
    </lineage>
</organism>
<dbReference type="Proteomes" id="UP000663651">
    <property type="component" value="Chromosome"/>
</dbReference>
<comment type="cofactor">
    <cofactor evidence="7">
        <name>Zn(2+)</name>
        <dbReference type="ChEBI" id="CHEBI:29105"/>
    </cofactor>
    <text evidence="7">Binds 1 zinc ion.</text>
</comment>
<dbReference type="InterPro" id="IPR020549">
    <property type="entry name" value="YbeY_CS"/>
</dbReference>
<dbReference type="EMBL" id="CP071382">
    <property type="protein sequence ID" value="QSV45592.1"/>
    <property type="molecule type" value="Genomic_DNA"/>
</dbReference>
<reference evidence="8 9" key="1">
    <citation type="submission" date="2021-03" db="EMBL/GenBank/DDBJ databases">
        <title>Geobacter metallireducens gen. nov. sp. nov., a microorganism capable of coupling the complete oxidation of organic compounds to the reduction of iron and other metals.</title>
        <authorList>
            <person name="Li Y."/>
        </authorList>
    </citation>
    <scope>NUCLEOTIDE SEQUENCE [LARGE SCALE GENOMIC DNA]</scope>
    <source>
        <strain evidence="8 9">Jerry-YX</strain>
    </source>
</reference>
<evidence type="ECO:0000256" key="7">
    <source>
        <dbReference type="HAMAP-Rule" id="MF_00009"/>
    </source>
</evidence>
<feature type="binding site" evidence="7">
    <location>
        <position position="112"/>
    </location>
    <ligand>
        <name>Zn(2+)</name>
        <dbReference type="ChEBI" id="CHEBI:29105"/>
        <note>catalytic</note>
    </ligand>
</feature>
<proteinExistence type="inferred from homology"/>
<keyword evidence="7" id="KW-0698">rRNA processing</keyword>
<evidence type="ECO:0000313" key="9">
    <source>
        <dbReference type="Proteomes" id="UP000663651"/>
    </source>
</evidence>
<dbReference type="RefSeq" id="WP_207163385.1">
    <property type="nucleotide sequence ID" value="NZ_CP071382.1"/>
</dbReference>
<evidence type="ECO:0000313" key="8">
    <source>
        <dbReference type="EMBL" id="QSV45592.1"/>
    </source>
</evidence>
<dbReference type="NCBIfam" id="TIGR00043">
    <property type="entry name" value="rRNA maturation RNase YbeY"/>
    <property type="match status" value="1"/>
</dbReference>
<evidence type="ECO:0000256" key="1">
    <source>
        <dbReference type="ARBA" id="ARBA00010875"/>
    </source>
</evidence>
<comment type="similarity">
    <text evidence="1 7">Belongs to the endoribonuclease YbeY family.</text>
</comment>
<feature type="binding site" evidence="7">
    <location>
        <position position="116"/>
    </location>
    <ligand>
        <name>Zn(2+)</name>
        <dbReference type="ChEBI" id="CHEBI:29105"/>
        <note>catalytic</note>
    </ligand>
</feature>
<protein>
    <recommendedName>
        <fullName evidence="7">Endoribonuclease YbeY</fullName>
        <ecNumber evidence="7">3.1.-.-</ecNumber>
    </recommendedName>
</protein>
<dbReference type="HAMAP" id="MF_00009">
    <property type="entry name" value="Endoribonucl_YbeY"/>
    <property type="match status" value="1"/>
</dbReference>
<keyword evidence="6 7" id="KW-0862">Zinc</keyword>
<dbReference type="PANTHER" id="PTHR46986:SF1">
    <property type="entry name" value="ENDORIBONUCLEASE YBEY, CHLOROPLASTIC"/>
    <property type="match status" value="1"/>
</dbReference>
<dbReference type="PROSITE" id="PS01306">
    <property type="entry name" value="UPF0054"/>
    <property type="match status" value="1"/>
</dbReference>